<sequence>MAQDLHDAANKIIFDRNEMATIELILGMGHGYVLDFSDRTFNEFVRRHWNLDATAPTYIELGTSKANRLRGLLRAFNDQARADVLQKFLDYRNHPTRADDFESVNPDVEKSYVDIIQRLIGNEDVTDSAGWTGRPSLQARVAAIKVIAPIALGELKNLIDSVEARRFNDPETADALRHLKELHGAIGQLIEAIEDGRPIATIVSSIELHRSQLLDSAERGAKIFVVAPALALGVAHLLCWISGTTIDSGMMSTVYASLVGADALSGVGREMKRRAK</sequence>
<evidence type="ECO:0000313" key="2">
    <source>
        <dbReference type="Proteomes" id="UP001220395"/>
    </source>
</evidence>
<reference evidence="1 2" key="1">
    <citation type="submission" date="2023-02" db="EMBL/GenBank/DDBJ databases">
        <title>Genome sequence of Sphingomonas naphthae.</title>
        <authorList>
            <person name="Kim S."/>
            <person name="Heo J."/>
            <person name="Kwon S.-W."/>
        </authorList>
    </citation>
    <scope>NUCLEOTIDE SEQUENCE [LARGE SCALE GENOMIC DNA]</scope>
    <source>
        <strain evidence="1 2">KACC 18716</strain>
    </source>
</reference>
<protein>
    <recommendedName>
        <fullName evidence="3">DUF3944 domain-containing protein</fullName>
    </recommendedName>
</protein>
<name>A0ABY7TP89_9SPHN</name>
<evidence type="ECO:0008006" key="3">
    <source>
        <dbReference type="Google" id="ProtNLM"/>
    </source>
</evidence>
<keyword evidence="2" id="KW-1185">Reference proteome</keyword>
<gene>
    <name evidence="1" type="ORF">PQ455_06735</name>
</gene>
<proteinExistence type="predicted"/>
<dbReference type="EMBL" id="CP117411">
    <property type="protein sequence ID" value="WCT74908.1"/>
    <property type="molecule type" value="Genomic_DNA"/>
</dbReference>
<dbReference type="RefSeq" id="WP_273690335.1">
    <property type="nucleotide sequence ID" value="NZ_CP117411.1"/>
</dbReference>
<evidence type="ECO:0000313" key="1">
    <source>
        <dbReference type="EMBL" id="WCT74908.1"/>
    </source>
</evidence>
<organism evidence="1 2">
    <name type="scientific">Sphingomonas naphthae</name>
    <dbReference type="NCBI Taxonomy" id="1813468"/>
    <lineage>
        <taxon>Bacteria</taxon>
        <taxon>Pseudomonadati</taxon>
        <taxon>Pseudomonadota</taxon>
        <taxon>Alphaproteobacteria</taxon>
        <taxon>Sphingomonadales</taxon>
        <taxon>Sphingomonadaceae</taxon>
        <taxon>Sphingomonas</taxon>
    </lineage>
</organism>
<accession>A0ABY7TP89</accession>
<dbReference type="Proteomes" id="UP001220395">
    <property type="component" value="Chromosome"/>
</dbReference>